<keyword evidence="1" id="KW-1133">Transmembrane helix</keyword>
<evidence type="ECO:0000256" key="1">
    <source>
        <dbReference type="SAM" id="Phobius"/>
    </source>
</evidence>
<sequence length="171" mass="18837">MQCIDFVQRRPSPSAGRLLLVAGGLALGAALWLQHRWDMVHASREARQLEQAQAVEASRKAVQAAQKPTPDQVRLRNVAPLLRQPWLPVLRVIEHATEPPVHLLSLSIDPATGMVRVEGEAGSFDQVLAYAQTLDDDSVLGPARLGSHESIMDVAGRTLVRFSITTPWRTR</sequence>
<reference evidence="2 3" key="1">
    <citation type="submission" date="2024-05" db="EMBL/GenBank/DDBJ databases">
        <title>Roseateles sp. 2.12 16S ribosomal RNA gene Genome sequencing and assembly.</title>
        <authorList>
            <person name="Woo H."/>
        </authorList>
    </citation>
    <scope>NUCLEOTIDE SEQUENCE [LARGE SCALE GENOMIC DNA]</scope>
    <source>
        <strain evidence="2 3">2.12</strain>
    </source>
</reference>
<evidence type="ECO:0000313" key="3">
    <source>
        <dbReference type="Proteomes" id="UP001462640"/>
    </source>
</evidence>
<dbReference type="Proteomes" id="UP001462640">
    <property type="component" value="Unassembled WGS sequence"/>
</dbReference>
<keyword evidence="1" id="KW-0472">Membrane</keyword>
<evidence type="ECO:0008006" key="4">
    <source>
        <dbReference type="Google" id="ProtNLM"/>
    </source>
</evidence>
<dbReference type="RefSeq" id="WP_347613135.1">
    <property type="nucleotide sequence ID" value="NZ_JBDPZC010000016.1"/>
</dbReference>
<comment type="caution">
    <text evidence="2">The sequence shown here is derived from an EMBL/GenBank/DDBJ whole genome shotgun (WGS) entry which is preliminary data.</text>
</comment>
<feature type="transmembrane region" description="Helical" evidence="1">
    <location>
        <begin position="15"/>
        <end position="33"/>
    </location>
</feature>
<dbReference type="EMBL" id="JBDPZC010000016">
    <property type="protein sequence ID" value="MEO3715592.1"/>
    <property type="molecule type" value="Genomic_DNA"/>
</dbReference>
<keyword evidence="1" id="KW-0812">Transmembrane</keyword>
<keyword evidence="3" id="KW-1185">Reference proteome</keyword>
<evidence type="ECO:0000313" key="2">
    <source>
        <dbReference type="EMBL" id="MEO3715592.1"/>
    </source>
</evidence>
<protein>
    <recommendedName>
        <fullName evidence="4">Fimbrial assembly protein</fullName>
    </recommendedName>
</protein>
<gene>
    <name evidence="2" type="ORF">ABDJ40_22695</name>
</gene>
<accession>A0ABV0GKJ2</accession>
<name>A0ABV0GKJ2_9BURK</name>
<proteinExistence type="predicted"/>
<organism evidence="2 3">
    <name type="scientific">Roseateles flavus</name>
    <dbReference type="NCBI Taxonomy" id="3149041"/>
    <lineage>
        <taxon>Bacteria</taxon>
        <taxon>Pseudomonadati</taxon>
        <taxon>Pseudomonadota</taxon>
        <taxon>Betaproteobacteria</taxon>
        <taxon>Burkholderiales</taxon>
        <taxon>Sphaerotilaceae</taxon>
        <taxon>Roseateles</taxon>
    </lineage>
</organism>